<dbReference type="PIRSF" id="PIRSF005739">
    <property type="entry name" value="O-mtase"/>
    <property type="match status" value="1"/>
</dbReference>
<feature type="domain" description="O-methyltransferase C-terminal" evidence="5">
    <location>
        <begin position="230"/>
        <end position="372"/>
    </location>
</feature>
<reference evidence="7" key="1">
    <citation type="journal article" date="2020" name="Stud. Mycol.">
        <title>101 Dothideomycetes genomes: a test case for predicting lifestyles and emergence of pathogens.</title>
        <authorList>
            <person name="Haridas S."/>
            <person name="Albert R."/>
            <person name="Binder M."/>
            <person name="Bloem J."/>
            <person name="Labutti K."/>
            <person name="Salamov A."/>
            <person name="Andreopoulos B."/>
            <person name="Baker S."/>
            <person name="Barry K."/>
            <person name="Bills G."/>
            <person name="Bluhm B."/>
            <person name="Cannon C."/>
            <person name="Castanera R."/>
            <person name="Culley D."/>
            <person name="Daum C."/>
            <person name="Ezra D."/>
            <person name="Gonzalez J."/>
            <person name="Henrissat B."/>
            <person name="Kuo A."/>
            <person name="Liang C."/>
            <person name="Lipzen A."/>
            <person name="Lutzoni F."/>
            <person name="Magnuson J."/>
            <person name="Mondo S."/>
            <person name="Nolan M."/>
            <person name="Ohm R."/>
            <person name="Pangilinan J."/>
            <person name="Park H.-J."/>
            <person name="Ramirez L."/>
            <person name="Alfaro M."/>
            <person name="Sun H."/>
            <person name="Tritt A."/>
            <person name="Yoshinaga Y."/>
            <person name="Zwiers L.-H."/>
            <person name="Turgeon B."/>
            <person name="Goodwin S."/>
            <person name="Spatafora J."/>
            <person name="Crous P."/>
            <person name="Grigoriev I."/>
        </authorList>
    </citation>
    <scope>NUCLEOTIDE SEQUENCE</scope>
    <source>
        <strain evidence="7">CBS 125425</strain>
    </source>
</reference>
<dbReference type="PROSITE" id="PS51683">
    <property type="entry name" value="SAM_OMT_II"/>
    <property type="match status" value="1"/>
</dbReference>
<dbReference type="Proteomes" id="UP000799444">
    <property type="component" value="Unassembled WGS sequence"/>
</dbReference>
<dbReference type="InterPro" id="IPR016461">
    <property type="entry name" value="COMT-like"/>
</dbReference>
<protein>
    <submittedName>
        <fullName evidence="7">S-adenosyl-L-methionine-dependent methyltransferase</fullName>
    </submittedName>
</protein>
<evidence type="ECO:0000256" key="2">
    <source>
        <dbReference type="ARBA" id="ARBA00022679"/>
    </source>
</evidence>
<dbReference type="PANTHER" id="PTHR43712:SF1">
    <property type="entry name" value="HYPOTHETICAL O-METHYLTRANSFERASE (EUROFUNG)-RELATED"/>
    <property type="match status" value="1"/>
</dbReference>
<evidence type="ECO:0000256" key="1">
    <source>
        <dbReference type="ARBA" id="ARBA00022603"/>
    </source>
</evidence>
<organism evidence="7 8">
    <name type="scientific">Polyplosphaeria fusca</name>
    <dbReference type="NCBI Taxonomy" id="682080"/>
    <lineage>
        <taxon>Eukaryota</taxon>
        <taxon>Fungi</taxon>
        <taxon>Dikarya</taxon>
        <taxon>Ascomycota</taxon>
        <taxon>Pezizomycotina</taxon>
        <taxon>Dothideomycetes</taxon>
        <taxon>Pleosporomycetidae</taxon>
        <taxon>Pleosporales</taxon>
        <taxon>Tetraplosphaeriaceae</taxon>
        <taxon>Polyplosphaeria</taxon>
    </lineage>
</organism>
<dbReference type="PANTHER" id="PTHR43712">
    <property type="entry name" value="PUTATIVE (AFU_ORTHOLOGUE AFUA_4G14580)-RELATED"/>
    <property type="match status" value="1"/>
</dbReference>
<dbReference type="InterPro" id="IPR012967">
    <property type="entry name" value="COMT_dimerisation"/>
</dbReference>
<comment type="caution">
    <text evidence="7">The sequence shown here is derived from an EMBL/GenBank/DDBJ whole genome shotgun (WGS) entry which is preliminary data.</text>
</comment>
<evidence type="ECO:0000313" key="7">
    <source>
        <dbReference type="EMBL" id="KAF2737696.1"/>
    </source>
</evidence>
<dbReference type="InterPro" id="IPR029063">
    <property type="entry name" value="SAM-dependent_MTases_sf"/>
</dbReference>
<evidence type="ECO:0000256" key="3">
    <source>
        <dbReference type="ARBA" id="ARBA00022691"/>
    </source>
</evidence>
<evidence type="ECO:0000259" key="5">
    <source>
        <dbReference type="Pfam" id="PF00891"/>
    </source>
</evidence>
<keyword evidence="8" id="KW-1185">Reference proteome</keyword>
<dbReference type="OrthoDB" id="3340390at2759"/>
<keyword evidence="2" id="KW-0808">Transferase</keyword>
<proteinExistence type="predicted"/>
<feature type="domain" description="O-methyltransferase dimerisation" evidence="6">
    <location>
        <begin position="51"/>
        <end position="129"/>
    </location>
</feature>
<evidence type="ECO:0000256" key="4">
    <source>
        <dbReference type="PIRSR" id="PIRSR005739-1"/>
    </source>
</evidence>
<dbReference type="SUPFAM" id="SSF53335">
    <property type="entry name" value="S-adenosyl-L-methionine-dependent methyltransferases"/>
    <property type="match status" value="1"/>
</dbReference>
<keyword evidence="3" id="KW-0949">S-adenosyl-L-methionine</keyword>
<evidence type="ECO:0000313" key="8">
    <source>
        <dbReference type="Proteomes" id="UP000799444"/>
    </source>
</evidence>
<accession>A0A9P4R655</accession>
<dbReference type="InterPro" id="IPR036390">
    <property type="entry name" value="WH_DNA-bd_sf"/>
</dbReference>
<dbReference type="Pfam" id="PF08100">
    <property type="entry name" value="Dimerisation"/>
    <property type="match status" value="1"/>
</dbReference>
<evidence type="ECO:0000259" key="6">
    <source>
        <dbReference type="Pfam" id="PF08100"/>
    </source>
</evidence>
<keyword evidence="1 7" id="KW-0489">Methyltransferase</keyword>
<dbReference type="GO" id="GO:0008171">
    <property type="term" value="F:O-methyltransferase activity"/>
    <property type="evidence" value="ECO:0007669"/>
    <property type="project" value="InterPro"/>
</dbReference>
<dbReference type="GO" id="GO:0046983">
    <property type="term" value="F:protein dimerization activity"/>
    <property type="evidence" value="ECO:0007669"/>
    <property type="project" value="InterPro"/>
</dbReference>
<dbReference type="Gene3D" id="1.10.10.10">
    <property type="entry name" value="Winged helix-like DNA-binding domain superfamily/Winged helix DNA-binding domain"/>
    <property type="match status" value="1"/>
</dbReference>
<dbReference type="InterPro" id="IPR036388">
    <property type="entry name" value="WH-like_DNA-bd_sf"/>
</dbReference>
<name>A0A9P4R655_9PLEO</name>
<dbReference type="Pfam" id="PF00891">
    <property type="entry name" value="Methyltransf_2"/>
    <property type="match status" value="1"/>
</dbReference>
<gene>
    <name evidence="7" type="ORF">EJ04DRAFT_487660</name>
</gene>
<feature type="active site" description="Proton acceptor" evidence="4">
    <location>
        <position position="301"/>
    </location>
</feature>
<dbReference type="EMBL" id="ML996114">
    <property type="protein sequence ID" value="KAF2737696.1"/>
    <property type="molecule type" value="Genomic_DNA"/>
</dbReference>
<sequence length="393" mass="43674">METSISSRIEALSKDIELISKDVQNEDEKRKLQGIFAQATSKLQQPVESIWEIIMSPHAPTALMVVIQMGILKAVVDAGKPITAKELANITKGDEMLIIRLMRPLTAKNIFLETDITTYTSTPISQTLTAPPLLGGYQFMFDCATRSLANLPTYLTSTSYTDVVSTPGPFQAANNTADGMFPYLMATPSKMANFNAFMAGSLETRPDWFRTFPVPTMLLADAKPDASSVLLVDVGGGNGHDVEAFGRAFPDAEGRLVLQDLTPVIEGIQRLDARVERQVHDFFTPQPVRGARAYYFRYIFHDWPDDVCVQIMKHTAAAMEKGYSKMLIFEWVLPEKGVPLYPALLDINMMAVLNGRERTERQWRELLGRAGLKVVDVHKVGEESEGLIEAVLE</sequence>
<dbReference type="GO" id="GO:0032259">
    <property type="term" value="P:methylation"/>
    <property type="evidence" value="ECO:0007669"/>
    <property type="project" value="UniProtKB-KW"/>
</dbReference>
<dbReference type="InterPro" id="IPR001077">
    <property type="entry name" value="COMT_C"/>
</dbReference>
<dbReference type="Gene3D" id="3.40.50.150">
    <property type="entry name" value="Vaccinia Virus protein VP39"/>
    <property type="match status" value="1"/>
</dbReference>
<dbReference type="SUPFAM" id="SSF46785">
    <property type="entry name" value="Winged helix' DNA-binding domain"/>
    <property type="match status" value="1"/>
</dbReference>
<dbReference type="AlphaFoldDB" id="A0A9P4R655"/>